<feature type="transmembrane region" description="Helical" evidence="1">
    <location>
        <begin position="639"/>
        <end position="656"/>
    </location>
</feature>
<evidence type="ECO:0000313" key="4">
    <source>
        <dbReference type="Proteomes" id="UP000746471"/>
    </source>
</evidence>
<protein>
    <submittedName>
        <fullName evidence="3">Uncharacterized protein</fullName>
    </submittedName>
</protein>
<feature type="chain" id="PRO_5045128447" evidence="2">
    <location>
        <begin position="23"/>
        <end position="673"/>
    </location>
</feature>
<comment type="caution">
    <text evidence="3">The sequence shown here is derived from an EMBL/GenBank/DDBJ whole genome shotgun (WGS) entry which is preliminary data.</text>
</comment>
<keyword evidence="1" id="KW-0472">Membrane</keyword>
<dbReference type="EMBL" id="JAHBCL010000004">
    <property type="protein sequence ID" value="MBS7525687.1"/>
    <property type="molecule type" value="Genomic_DNA"/>
</dbReference>
<reference evidence="3 4" key="1">
    <citation type="submission" date="2021-05" db="EMBL/GenBank/DDBJ databases">
        <title>Fusibacter ferrireducens sp. nov., an anaerobic, sulfur- and Fe-reducing bacterium isolated from the mangrove sediment.</title>
        <authorList>
            <person name="Qiu D."/>
        </authorList>
    </citation>
    <scope>NUCLEOTIDE SEQUENCE [LARGE SCALE GENOMIC DNA]</scope>
    <source>
        <strain evidence="3 4">DSM 12116</strain>
    </source>
</reference>
<keyword evidence="1" id="KW-0812">Transmembrane</keyword>
<name>A0ABS5PL97_9FIRM</name>
<keyword evidence="2" id="KW-0732">Signal</keyword>
<dbReference type="InterPro" id="IPR013783">
    <property type="entry name" value="Ig-like_fold"/>
</dbReference>
<sequence length="673" mass="74957">MRKRYILLIMALLMVMSQTVVFADSLEPLVGIVTAGETQIVTAGEATTYEMTVYNNSTNVANSVSVTIKGDHPFKSDISSMSQKVDRLNPKEKETITFNLYVSPVAEQRYYEFDVQFDYENRYGASYSTTSKAYVEVINSNVEPIVGIVEYRSGYDSIQAGVEDGIVMYLKNTGTIAAKDVRVTLSGFSNTGILLDEDVDTKSIQSIEANKSELASYRIKAGENATTGVKTLTANVVYIDSYGNEYTKEVPLYFQVDGVDTTGVNVEITNVEYPTSLKPNQSFDVTYTIENNSSVDLDYAEFVVEYPSDFVAKTPAKKVVRGMKAGEAQQFTVSLMSKSSMSEQNYDGWAKVNYYAKGDTSENMQTINSYLGFFVEDSESGSKPKLIIDHYDYGGENVLAGENYTLKLFIENTSTAEYTRNIKVTLTGEESVFTPVDSSSSFFINSIAPGAIYEHEVVLKTKIDASVKIYSLTVKMEYEDGNGNAYDATETPYSETENLSIAVAQPVRLETADLIIPYEIYAGQPFYIEQEFYNMGKSTMYNMMVKVEGVETSESSYFVGNFEAGNSDYYSAQSYAYEEGSFDGKLIYSFEDALGNVSTHEEPFTYTVMPAMEMDFDKYPMEDEMFPEEQPADTGLNKIIIGGILVIAVVAIVIVVRKRRKAKLLKAMEDLDE</sequence>
<evidence type="ECO:0000313" key="3">
    <source>
        <dbReference type="EMBL" id="MBS7525687.1"/>
    </source>
</evidence>
<dbReference type="RefSeq" id="WP_213235473.1">
    <property type="nucleotide sequence ID" value="NZ_JAHBCL010000004.1"/>
</dbReference>
<gene>
    <name evidence="3" type="ORF">KHM83_03245</name>
</gene>
<accession>A0ABS5PL97</accession>
<proteinExistence type="predicted"/>
<evidence type="ECO:0000256" key="1">
    <source>
        <dbReference type="SAM" id="Phobius"/>
    </source>
</evidence>
<evidence type="ECO:0000256" key="2">
    <source>
        <dbReference type="SAM" id="SignalP"/>
    </source>
</evidence>
<dbReference type="PANTHER" id="PTHR35902">
    <property type="entry name" value="S-LAYER DOMAIN-LIKE PROTEIN-RELATED"/>
    <property type="match status" value="1"/>
</dbReference>
<dbReference type="Proteomes" id="UP000746471">
    <property type="component" value="Unassembled WGS sequence"/>
</dbReference>
<keyword evidence="1" id="KW-1133">Transmembrane helix</keyword>
<keyword evidence="4" id="KW-1185">Reference proteome</keyword>
<feature type="signal peptide" evidence="2">
    <location>
        <begin position="1"/>
        <end position="22"/>
    </location>
</feature>
<dbReference type="Gene3D" id="2.60.40.10">
    <property type="entry name" value="Immunoglobulins"/>
    <property type="match status" value="1"/>
</dbReference>
<organism evidence="3 4">
    <name type="scientific">Fusibacter paucivorans</name>
    <dbReference type="NCBI Taxonomy" id="76009"/>
    <lineage>
        <taxon>Bacteria</taxon>
        <taxon>Bacillati</taxon>
        <taxon>Bacillota</taxon>
        <taxon>Clostridia</taxon>
        <taxon>Eubacteriales</taxon>
        <taxon>Eubacteriales Family XII. Incertae Sedis</taxon>
        <taxon>Fusibacter</taxon>
    </lineage>
</organism>